<reference evidence="3 4" key="1">
    <citation type="submission" date="2024-02" db="EMBL/GenBank/DDBJ databases">
        <title>Adaptive strategies in a cosmopolitan and abundant soil bacterium.</title>
        <authorList>
            <person name="Carini P."/>
        </authorList>
    </citation>
    <scope>NUCLEOTIDE SEQUENCE [LARGE SCALE GENOMIC DNA]</scope>
    <source>
        <strain evidence="3 4">AZCC 1608</strain>
    </source>
</reference>
<evidence type="ECO:0000256" key="1">
    <source>
        <dbReference type="SAM" id="SignalP"/>
    </source>
</evidence>
<dbReference type="InterPro" id="IPR029030">
    <property type="entry name" value="Caspase-like_dom_sf"/>
</dbReference>
<dbReference type="Gene3D" id="3.40.50.1460">
    <property type="match status" value="1"/>
</dbReference>
<dbReference type="PANTHER" id="PTHR22576:SF37">
    <property type="entry name" value="MUCOSA-ASSOCIATED LYMPHOID TISSUE LYMPHOMA TRANSLOCATION PROTEIN 1"/>
    <property type="match status" value="1"/>
</dbReference>
<proteinExistence type="predicted"/>
<dbReference type="InterPro" id="IPR052039">
    <property type="entry name" value="Caspase-related_regulators"/>
</dbReference>
<dbReference type="Proteomes" id="UP001364224">
    <property type="component" value="Unassembled WGS sequence"/>
</dbReference>
<dbReference type="Pfam" id="PF00656">
    <property type="entry name" value="Peptidase_C14"/>
    <property type="match status" value="1"/>
</dbReference>
<name>A0ABU8BA23_9BRAD</name>
<dbReference type="PANTHER" id="PTHR22576">
    <property type="entry name" value="MUCOSA ASSOCIATED LYMPHOID TISSUE LYMPHOMA TRANSLOCATION PROTEIN 1/PARACASPASE"/>
    <property type="match status" value="1"/>
</dbReference>
<gene>
    <name evidence="3" type="ORF">V1286_002931</name>
</gene>
<evidence type="ECO:0000313" key="3">
    <source>
        <dbReference type="EMBL" id="MEH2555402.1"/>
    </source>
</evidence>
<keyword evidence="4" id="KW-1185">Reference proteome</keyword>
<feature type="domain" description="Caspase family p20" evidence="2">
    <location>
        <begin position="34"/>
        <end position="167"/>
    </location>
</feature>
<protein>
    <recommendedName>
        <fullName evidence="2">Caspase family p20 domain-containing protein</fullName>
    </recommendedName>
</protein>
<sequence>MRWGNSMKAWLSRLLAVTSLAGCIAAFAAPAHAEKRVALVVGNNDYRNVPKLQKAVNDARTMGDTLKQLGFTVMVAENQNRQAFSQTLLAFDKAVDAGDTAFFFFAGHGFEIAGQNFLLPTDVPAATEGQEELVRDASVLADRIIERLQNRNVRTAILVFDACRNNPFERAGTRAIAGRGGLAPMTQLPEGVFSIFSAGPRQTALDRLSNDDANPNSVFTRTFAKELTQPGANLVQVAQRTRRAVSELAETVRHKQIPVYFDQMVDDVFLNGLASKAQPEAAAKPAEQLPKLAALPPVQQLKPQNDSVNAPIAMFSRHNGGWTVVFSIADPTLGISWRLGDSGNFRETGFMDTLDPRTRKRMPNPSVELPADAPAAIIQVRYVDTNGELQGPFPIRFDPEAALIRDQRKILDMTATSWLSFREFNGLLVYYTHLMSYRCAIREVRVGIDSTVPDKVLKMPPCDPRDPSVIPHEATPYLKLAPQTKSVSVELTYRDGSVSEIKSFRR</sequence>
<dbReference type="PROSITE" id="PS50208">
    <property type="entry name" value="CASPASE_P20"/>
    <property type="match status" value="1"/>
</dbReference>
<dbReference type="InterPro" id="IPR001309">
    <property type="entry name" value="Pept_C14_p20"/>
</dbReference>
<accession>A0ABU8BA23</accession>
<evidence type="ECO:0000259" key="2">
    <source>
        <dbReference type="PROSITE" id="PS50208"/>
    </source>
</evidence>
<comment type="caution">
    <text evidence="3">The sequence shown here is derived from an EMBL/GenBank/DDBJ whole genome shotgun (WGS) entry which is preliminary data.</text>
</comment>
<feature type="chain" id="PRO_5046827402" description="Caspase family p20 domain-containing protein" evidence="1">
    <location>
        <begin position="29"/>
        <end position="506"/>
    </location>
</feature>
<dbReference type="InterPro" id="IPR011600">
    <property type="entry name" value="Pept_C14_caspase"/>
</dbReference>
<organism evidence="3 4">
    <name type="scientific">Bradyrhizobium algeriense</name>
    <dbReference type="NCBI Taxonomy" id="634784"/>
    <lineage>
        <taxon>Bacteria</taxon>
        <taxon>Pseudomonadati</taxon>
        <taxon>Pseudomonadota</taxon>
        <taxon>Alphaproteobacteria</taxon>
        <taxon>Hyphomicrobiales</taxon>
        <taxon>Nitrobacteraceae</taxon>
        <taxon>Bradyrhizobium</taxon>
    </lineage>
</organism>
<dbReference type="SUPFAM" id="SSF52129">
    <property type="entry name" value="Caspase-like"/>
    <property type="match status" value="1"/>
</dbReference>
<feature type="signal peptide" evidence="1">
    <location>
        <begin position="1"/>
        <end position="28"/>
    </location>
</feature>
<evidence type="ECO:0000313" key="4">
    <source>
        <dbReference type="Proteomes" id="UP001364224"/>
    </source>
</evidence>
<dbReference type="EMBL" id="JAZHRV010000001">
    <property type="protein sequence ID" value="MEH2555402.1"/>
    <property type="molecule type" value="Genomic_DNA"/>
</dbReference>
<keyword evidence="1" id="KW-0732">Signal</keyword>